<feature type="transmembrane region" description="Helical" evidence="1">
    <location>
        <begin position="112"/>
        <end position="130"/>
    </location>
</feature>
<gene>
    <name evidence="2" type="ORF">GCM10022409_01010</name>
</gene>
<keyword evidence="1" id="KW-0472">Membrane</keyword>
<name>A0ABP7T525_9BACT</name>
<evidence type="ECO:0000256" key="1">
    <source>
        <dbReference type="SAM" id="Phobius"/>
    </source>
</evidence>
<reference evidence="3" key="1">
    <citation type="journal article" date="2019" name="Int. J. Syst. Evol. Microbiol.">
        <title>The Global Catalogue of Microorganisms (GCM) 10K type strain sequencing project: providing services to taxonomists for standard genome sequencing and annotation.</title>
        <authorList>
            <consortium name="The Broad Institute Genomics Platform"/>
            <consortium name="The Broad Institute Genome Sequencing Center for Infectious Disease"/>
            <person name="Wu L."/>
            <person name="Ma J."/>
        </authorList>
    </citation>
    <scope>NUCLEOTIDE SEQUENCE [LARGE SCALE GENOMIC DNA]</scope>
    <source>
        <strain evidence="3">JCM 17225</strain>
    </source>
</reference>
<feature type="transmembrane region" description="Helical" evidence="1">
    <location>
        <begin position="185"/>
        <end position="205"/>
    </location>
</feature>
<feature type="transmembrane region" description="Helical" evidence="1">
    <location>
        <begin position="83"/>
        <end position="100"/>
    </location>
</feature>
<dbReference type="RefSeq" id="WP_345049053.1">
    <property type="nucleotide sequence ID" value="NZ_BAABDK010000001.1"/>
</dbReference>
<dbReference type="Pfam" id="PF13687">
    <property type="entry name" value="DUF4153"/>
    <property type="match status" value="1"/>
</dbReference>
<evidence type="ECO:0008006" key="4">
    <source>
        <dbReference type="Google" id="ProtNLM"/>
    </source>
</evidence>
<feature type="transmembrane region" description="Helical" evidence="1">
    <location>
        <begin position="326"/>
        <end position="343"/>
    </location>
</feature>
<keyword evidence="3" id="KW-1185">Reference proteome</keyword>
<dbReference type="Proteomes" id="UP001501469">
    <property type="component" value="Unassembled WGS sequence"/>
</dbReference>
<feature type="transmembrane region" description="Helical" evidence="1">
    <location>
        <begin position="258"/>
        <end position="281"/>
    </location>
</feature>
<organism evidence="2 3">
    <name type="scientific">Hymenobacter glaciei</name>
    <dbReference type="NCBI Taxonomy" id="877209"/>
    <lineage>
        <taxon>Bacteria</taxon>
        <taxon>Pseudomonadati</taxon>
        <taxon>Bacteroidota</taxon>
        <taxon>Cytophagia</taxon>
        <taxon>Cytophagales</taxon>
        <taxon>Hymenobacteraceae</taxon>
        <taxon>Hymenobacter</taxon>
    </lineage>
</organism>
<keyword evidence="1" id="KW-0812">Transmembrane</keyword>
<feature type="transmembrane region" description="Helical" evidence="1">
    <location>
        <begin position="150"/>
        <end position="173"/>
    </location>
</feature>
<evidence type="ECO:0000313" key="3">
    <source>
        <dbReference type="Proteomes" id="UP001501469"/>
    </source>
</evidence>
<comment type="caution">
    <text evidence="2">The sequence shown here is derived from an EMBL/GenBank/DDBJ whole genome shotgun (WGS) entry which is preliminary data.</text>
</comment>
<feature type="transmembrane region" description="Helical" evidence="1">
    <location>
        <begin position="20"/>
        <end position="38"/>
    </location>
</feature>
<feature type="transmembrane region" description="Helical" evidence="1">
    <location>
        <begin position="225"/>
        <end position="246"/>
    </location>
</feature>
<accession>A0ABP7T525</accession>
<keyword evidence="1" id="KW-1133">Transmembrane helix</keyword>
<dbReference type="EMBL" id="BAABDK010000001">
    <property type="protein sequence ID" value="GAA4021201.1"/>
    <property type="molecule type" value="Genomic_DNA"/>
</dbReference>
<feature type="transmembrane region" description="Helical" evidence="1">
    <location>
        <begin position="296"/>
        <end position="314"/>
    </location>
</feature>
<evidence type="ECO:0000313" key="2">
    <source>
        <dbReference type="EMBL" id="GAA4021201.1"/>
    </source>
</evidence>
<feature type="transmembrane region" description="Helical" evidence="1">
    <location>
        <begin position="50"/>
        <end position="71"/>
    </location>
</feature>
<proteinExistence type="predicted"/>
<sequence>MIFPSLQRIADEAERVLRRFPLTLLCSFVLGGVGMFVIHLDAERAEQLTWTFPVLSAAGMGLSLTLALSLAAERYRWPSSLRWATQIGAVVLLVTWALLAPPRPDSVWGIRLLLLLLGLHLMVAAGPYLAELRRKADTPGFWRYNETLFLRILSAMLYSGVLYAGCALALLAVEKLFDVNLGHHVYLDLLLLLGTVFNTWFFLAGVPHDFAALEEEAAYPKGLKLFTQFVLLPLVVLYLAILYAYLARILLAMKLPQGWVSTLVLALSVAGIFALLLIHPIRQTAENAWIRTFARWFYRALFPLLALLAVAISTRISSYGITEERYFVLVLAAWLFGMAVYFLRHSGQGIIWIPASLAVVAFLAAGGPWGAFAVAERSQFNQLVALSRQYRLLSAGHLDDAGQRVPNLPLEARVRITSIFEFFADRYVAQHLQPLFAANVALPDSLTNTISLSTRYARSLWQADRLFTLSSLKRTNSNSDMMEDESSISFLARSSSTRTLGNGQYWFNEIGVNAYNPQASKVLAEANLQEGNFRFRTQAHARQLLLEQLRADGSWQPQLTLFPGAVADSLARIPSGRTQDLPTEALTLHRTAGRITVHVFMQNVSRYQQHDSIRYAYNAQALLELKK</sequence>
<feature type="transmembrane region" description="Helical" evidence="1">
    <location>
        <begin position="349"/>
        <end position="372"/>
    </location>
</feature>
<protein>
    <recommendedName>
        <fullName evidence="4">DUF4153 domain-containing protein</fullName>
    </recommendedName>
</protein>
<dbReference type="InterPro" id="IPR025291">
    <property type="entry name" value="DUF4153"/>
</dbReference>